<organism evidence="7 8">
    <name type="scientific">Pseudomonas putida</name>
    <name type="common">Arthrobacter siderocapsulatus</name>
    <dbReference type="NCBI Taxonomy" id="303"/>
    <lineage>
        <taxon>Bacteria</taxon>
        <taxon>Pseudomonadati</taxon>
        <taxon>Pseudomonadota</taxon>
        <taxon>Gammaproteobacteria</taxon>
        <taxon>Pseudomonadales</taxon>
        <taxon>Pseudomonadaceae</taxon>
        <taxon>Pseudomonas</taxon>
    </lineage>
</organism>
<dbReference type="Pfam" id="PF01810">
    <property type="entry name" value="LysE"/>
    <property type="match status" value="1"/>
</dbReference>
<name>A0A177SP02_PSEPU</name>
<evidence type="ECO:0000256" key="6">
    <source>
        <dbReference type="SAM" id="Phobius"/>
    </source>
</evidence>
<dbReference type="PIRSF" id="PIRSF006324">
    <property type="entry name" value="LeuE"/>
    <property type="match status" value="1"/>
</dbReference>
<evidence type="ECO:0000313" key="8">
    <source>
        <dbReference type="Proteomes" id="UP000077752"/>
    </source>
</evidence>
<evidence type="ECO:0000256" key="1">
    <source>
        <dbReference type="ARBA" id="ARBA00004651"/>
    </source>
</evidence>
<evidence type="ECO:0000256" key="2">
    <source>
        <dbReference type="ARBA" id="ARBA00022475"/>
    </source>
</evidence>
<evidence type="ECO:0000313" key="7">
    <source>
        <dbReference type="EMBL" id="OAI91344.1"/>
    </source>
</evidence>
<evidence type="ECO:0000256" key="4">
    <source>
        <dbReference type="ARBA" id="ARBA00022989"/>
    </source>
</evidence>
<dbReference type="GO" id="GO:0015171">
    <property type="term" value="F:amino acid transmembrane transporter activity"/>
    <property type="evidence" value="ECO:0007669"/>
    <property type="project" value="TreeGrafter"/>
</dbReference>
<proteinExistence type="predicted"/>
<protein>
    <submittedName>
        <fullName evidence="7">Lysine transporter LysE</fullName>
    </submittedName>
</protein>
<reference evidence="7 8" key="1">
    <citation type="submission" date="2016-03" db="EMBL/GenBank/DDBJ databases">
        <title>Draft Genome Assembly of Pseudomonas putida strain CBF10-2.</title>
        <authorList>
            <person name="Iyer R.S."/>
            <person name="Damania A."/>
        </authorList>
    </citation>
    <scope>NUCLEOTIDE SEQUENCE [LARGE SCALE GENOMIC DNA]</scope>
    <source>
        <strain evidence="7 8">CBF10-2</strain>
    </source>
</reference>
<feature type="transmembrane region" description="Helical" evidence="6">
    <location>
        <begin position="187"/>
        <end position="206"/>
    </location>
</feature>
<evidence type="ECO:0000256" key="5">
    <source>
        <dbReference type="ARBA" id="ARBA00023136"/>
    </source>
</evidence>
<dbReference type="PANTHER" id="PTHR30086:SF20">
    <property type="entry name" value="ARGININE EXPORTER PROTEIN ARGO-RELATED"/>
    <property type="match status" value="1"/>
</dbReference>
<keyword evidence="2" id="KW-1003">Cell membrane</keyword>
<feature type="transmembrane region" description="Helical" evidence="6">
    <location>
        <begin position="113"/>
        <end position="136"/>
    </location>
</feature>
<dbReference type="PANTHER" id="PTHR30086">
    <property type="entry name" value="ARGININE EXPORTER PROTEIN ARGO"/>
    <property type="match status" value="1"/>
</dbReference>
<dbReference type="AlphaFoldDB" id="A0A177SP02"/>
<keyword evidence="4 6" id="KW-1133">Transmembrane helix</keyword>
<comment type="caution">
    <text evidence="7">The sequence shown here is derived from an EMBL/GenBank/DDBJ whole genome shotgun (WGS) entry which is preliminary data.</text>
</comment>
<gene>
    <name evidence="7" type="ORF">AYO28_21950</name>
</gene>
<feature type="transmembrane region" description="Helical" evidence="6">
    <location>
        <begin position="40"/>
        <end position="68"/>
    </location>
</feature>
<keyword evidence="3 6" id="KW-0812">Transmembrane</keyword>
<keyword evidence="5 6" id="KW-0472">Membrane</keyword>
<dbReference type="GO" id="GO:0005886">
    <property type="term" value="C:plasma membrane"/>
    <property type="evidence" value="ECO:0007669"/>
    <property type="project" value="UniProtKB-SubCell"/>
</dbReference>
<comment type="subcellular location">
    <subcellularLocation>
        <location evidence="1">Cell membrane</location>
        <topology evidence="1">Multi-pass membrane protein</topology>
    </subcellularLocation>
</comment>
<accession>A0A177SP02</accession>
<feature type="transmembrane region" description="Helical" evidence="6">
    <location>
        <begin position="148"/>
        <end position="175"/>
    </location>
</feature>
<dbReference type="RefSeq" id="WP_064303492.1">
    <property type="nucleotide sequence ID" value="NZ_LUCV01000026.1"/>
</dbReference>
<dbReference type="Proteomes" id="UP000077752">
    <property type="component" value="Unassembled WGS sequence"/>
</dbReference>
<dbReference type="EMBL" id="LUCV01000026">
    <property type="protein sequence ID" value="OAI91344.1"/>
    <property type="molecule type" value="Genomic_DNA"/>
</dbReference>
<dbReference type="InterPro" id="IPR001123">
    <property type="entry name" value="LeuE-type"/>
</dbReference>
<evidence type="ECO:0000256" key="3">
    <source>
        <dbReference type="ARBA" id="ARBA00022692"/>
    </source>
</evidence>
<feature type="transmembrane region" description="Helical" evidence="6">
    <location>
        <begin position="74"/>
        <end position="92"/>
    </location>
</feature>
<sequence>MDIINFPFFAAAVIALHATPGPDTAYVVGRTLAHGRGAGLISALGISAGCLVHTLASTLGFSALIAAVPAAFDAVRILGALYLAYQGVRLILSKPSVSAEGGGLHASLSYRRLFTQAFLTNVLNPKVILFYLAFFPQFVDPEGVHKPAAYLVLGIYFAVTAGIWASGVVWFAGALGRKLKTSQAKALLLNRAIGALFVGLGAKLLASS</sequence>